<evidence type="ECO:0000256" key="2">
    <source>
        <dbReference type="ARBA" id="ARBA00004685"/>
    </source>
</evidence>
<dbReference type="SUPFAM" id="SSF51395">
    <property type="entry name" value="FMN-linked oxidoreductases"/>
    <property type="match status" value="1"/>
</dbReference>
<accession>A0A0W7VRJ5</accession>
<feature type="active site" description="Proton acceptor" evidence="7">
    <location>
        <position position="254"/>
    </location>
</feature>
<dbReference type="Gene3D" id="3.20.20.70">
    <property type="entry name" value="Aldolase class I"/>
    <property type="match status" value="1"/>
</dbReference>
<dbReference type="GO" id="GO:0005737">
    <property type="term" value="C:cytoplasm"/>
    <property type="evidence" value="ECO:0007669"/>
    <property type="project" value="UniProtKB-ARBA"/>
</dbReference>
<dbReference type="PROSITE" id="PS00557">
    <property type="entry name" value="FMN_HYDROXY_ACID_DH_1"/>
    <property type="match status" value="1"/>
</dbReference>
<dbReference type="EMBL" id="MTYH01000099">
    <property type="protein sequence ID" value="PNP38757.1"/>
    <property type="molecule type" value="Genomic_DNA"/>
</dbReference>
<dbReference type="GO" id="GO:0010181">
    <property type="term" value="F:FMN binding"/>
    <property type="evidence" value="ECO:0007669"/>
    <property type="project" value="InterPro"/>
</dbReference>
<comment type="pathway">
    <text evidence="2">Mycotoxin biosynthesis.</text>
</comment>
<comment type="caution">
    <text evidence="10">The sequence shown here is derived from an EMBL/GenBank/DDBJ whole genome shotgun (WGS) entry which is preliminary data.</text>
</comment>
<evidence type="ECO:0000256" key="6">
    <source>
        <dbReference type="ARBA" id="ARBA00083297"/>
    </source>
</evidence>
<protein>
    <recommendedName>
        <fullName evidence="5">Oxidase FUB9</fullName>
    </recommendedName>
    <alternativeName>
        <fullName evidence="6">Fusaric acid biosynthesis protein 9</fullName>
    </alternativeName>
</protein>
<dbReference type="CDD" id="cd02809">
    <property type="entry name" value="alpha_hydroxyacid_oxid_FMN"/>
    <property type="match status" value="1"/>
</dbReference>
<dbReference type="PIRSF" id="PIRSF000138">
    <property type="entry name" value="Al-hdrx_acd_dh"/>
    <property type="match status" value="1"/>
</dbReference>
<comment type="similarity">
    <text evidence="4">Belongs to the FMN-dependent alpha-hydroxy acid dehydrogenase family.</text>
</comment>
<organism evidence="10 11">
    <name type="scientific">Trichoderma gamsii</name>
    <dbReference type="NCBI Taxonomy" id="398673"/>
    <lineage>
        <taxon>Eukaryota</taxon>
        <taxon>Fungi</taxon>
        <taxon>Dikarya</taxon>
        <taxon>Ascomycota</taxon>
        <taxon>Pezizomycotina</taxon>
        <taxon>Sordariomycetes</taxon>
        <taxon>Hypocreomycetidae</taxon>
        <taxon>Hypocreales</taxon>
        <taxon>Hypocreaceae</taxon>
        <taxon>Trichoderma</taxon>
    </lineage>
</organism>
<feature type="binding site" evidence="8">
    <location>
        <position position="31"/>
    </location>
    <ligand>
        <name>glyoxylate</name>
        <dbReference type="ChEBI" id="CHEBI:36655"/>
    </ligand>
</feature>
<feature type="binding site" evidence="8">
    <location>
        <position position="254"/>
    </location>
    <ligand>
        <name>glyoxylate</name>
        <dbReference type="ChEBI" id="CHEBI:36655"/>
    </ligand>
</feature>
<evidence type="ECO:0000259" key="9">
    <source>
        <dbReference type="PROSITE" id="PS51349"/>
    </source>
</evidence>
<sequence>MSSNNQHQQIACIQDLKKAGSEKLSQSYQDYYNGGAMDELTLDWNETAFNKYLLRPRVLRNVENIDMSTTLWGKKAAMPFGFAPSAMHRLIHADGEIGTSKAAAARNVPMVLSLLSNDSLEDVAAQRTDGATPYGIHISPLNKREVLSNLLVRAKAAGYNAVILTVDAPMYGRRLADERNNWSIIPPGATFPNVVAQHVKPSEISVSASETWEEYIPWIRSQTDLELWVKGVTSKEDVENAIKHGVDGIIISNHGGRQLDTTPATIDILREVAPVAKGKIPLALDGGVYRGSDIFKAIALGASFVFGGRIAIWGLAYNGSEGVGLGLDIIMKEFKICMGLTGCTKVSDIGPHHLSILQSNGLLGSVY</sequence>
<proteinExistence type="inferred from homology"/>
<evidence type="ECO:0000313" key="11">
    <source>
        <dbReference type="Proteomes" id="UP000236546"/>
    </source>
</evidence>
<keyword evidence="8" id="KW-0285">Flavoprotein</keyword>
<dbReference type="Proteomes" id="UP000236546">
    <property type="component" value="Unassembled WGS sequence"/>
</dbReference>
<evidence type="ECO:0000256" key="8">
    <source>
        <dbReference type="PIRSR" id="PIRSR000138-2"/>
    </source>
</evidence>
<evidence type="ECO:0000256" key="3">
    <source>
        <dbReference type="ARBA" id="ARBA00023002"/>
    </source>
</evidence>
<dbReference type="PROSITE" id="PS51349">
    <property type="entry name" value="FMN_HYDROXY_ACID_DH_2"/>
    <property type="match status" value="1"/>
</dbReference>
<comment type="cofactor">
    <cofactor evidence="1">
        <name>FMN</name>
        <dbReference type="ChEBI" id="CHEBI:58210"/>
    </cofactor>
</comment>
<evidence type="ECO:0000256" key="5">
    <source>
        <dbReference type="ARBA" id="ARBA00073420"/>
    </source>
</evidence>
<feature type="binding site" evidence="8">
    <location>
        <position position="165"/>
    </location>
    <ligand>
        <name>FMN</name>
        <dbReference type="ChEBI" id="CHEBI:58210"/>
    </ligand>
</feature>
<dbReference type="RefSeq" id="XP_018662071.2">
    <property type="nucleotide sequence ID" value="XM_018804803.2"/>
</dbReference>
<feature type="binding site" evidence="8">
    <location>
        <position position="174"/>
    </location>
    <ligand>
        <name>glyoxylate</name>
        <dbReference type="ChEBI" id="CHEBI:36655"/>
    </ligand>
</feature>
<feature type="binding site" evidence="8">
    <location>
        <begin position="84"/>
        <end position="86"/>
    </location>
    <ligand>
        <name>FMN</name>
        <dbReference type="ChEBI" id="CHEBI:58210"/>
    </ligand>
</feature>
<keyword evidence="3" id="KW-0560">Oxidoreductase</keyword>
<dbReference type="FunFam" id="3.20.20.70:FF:000056">
    <property type="entry name" value="hydroxyacid oxidase 2"/>
    <property type="match status" value="1"/>
</dbReference>
<keyword evidence="8" id="KW-0288">FMN</keyword>
<evidence type="ECO:0000256" key="7">
    <source>
        <dbReference type="PIRSR" id="PIRSR000138-1"/>
    </source>
</evidence>
<dbReference type="InterPro" id="IPR037396">
    <property type="entry name" value="FMN_HAD"/>
</dbReference>
<feature type="binding site" evidence="8">
    <location>
        <position position="257"/>
    </location>
    <ligand>
        <name>glyoxylate</name>
        <dbReference type="ChEBI" id="CHEBI:36655"/>
    </ligand>
</feature>
<evidence type="ECO:0000313" key="10">
    <source>
        <dbReference type="EMBL" id="PNP38757.1"/>
    </source>
</evidence>
<dbReference type="InterPro" id="IPR000262">
    <property type="entry name" value="FMN-dep_DH"/>
</dbReference>
<gene>
    <name evidence="10" type="ORF">TGAMA5MH_09322</name>
</gene>
<dbReference type="OrthoDB" id="1925334at2759"/>
<name>A0A0W7VRJ5_9HYPO</name>
<dbReference type="InterPro" id="IPR013785">
    <property type="entry name" value="Aldolase_TIM"/>
</dbReference>
<reference evidence="10 11" key="1">
    <citation type="submission" date="2017-02" db="EMBL/GenBank/DDBJ databases">
        <title>Genomes of Trichoderma spp. with biocontrol activity.</title>
        <authorList>
            <person name="Gardiner D."/>
            <person name="Kazan K."/>
            <person name="Vos C."/>
            <person name="Harvey P."/>
        </authorList>
    </citation>
    <scope>NUCLEOTIDE SEQUENCE [LARGE SCALE GENOMIC DNA]</scope>
    <source>
        <strain evidence="10 11">A5MH</strain>
    </source>
</reference>
<dbReference type="InterPro" id="IPR012133">
    <property type="entry name" value="Alpha-hydoxy_acid_DH_FMN"/>
</dbReference>
<evidence type="ECO:0000256" key="4">
    <source>
        <dbReference type="ARBA" id="ARBA00024042"/>
    </source>
</evidence>
<dbReference type="Pfam" id="PF01070">
    <property type="entry name" value="FMN_dh"/>
    <property type="match status" value="1"/>
</dbReference>
<feature type="binding site" evidence="8">
    <location>
        <position position="252"/>
    </location>
    <ligand>
        <name>FMN</name>
        <dbReference type="ChEBI" id="CHEBI:58210"/>
    </ligand>
</feature>
<evidence type="ECO:0000256" key="1">
    <source>
        <dbReference type="ARBA" id="ARBA00001917"/>
    </source>
</evidence>
<dbReference type="InterPro" id="IPR008259">
    <property type="entry name" value="FMN_hydac_DH_AS"/>
</dbReference>
<feature type="domain" description="FMN hydroxy acid dehydrogenase" evidence="9">
    <location>
        <begin position="5"/>
        <end position="359"/>
    </location>
</feature>
<dbReference type="GO" id="GO:0016491">
    <property type="term" value="F:oxidoreductase activity"/>
    <property type="evidence" value="ECO:0007669"/>
    <property type="project" value="UniProtKB-KW"/>
</dbReference>
<feature type="binding site" evidence="8">
    <location>
        <begin position="308"/>
        <end position="309"/>
    </location>
    <ligand>
        <name>FMN</name>
        <dbReference type="ChEBI" id="CHEBI:58210"/>
    </ligand>
</feature>
<feature type="binding site" evidence="8">
    <location>
        <position position="113"/>
    </location>
    <ligand>
        <name>FMN</name>
        <dbReference type="ChEBI" id="CHEBI:58210"/>
    </ligand>
</feature>
<dbReference type="AlphaFoldDB" id="A0A0W7VRJ5"/>
<feature type="binding site" evidence="8">
    <location>
        <position position="230"/>
    </location>
    <ligand>
        <name>FMN</name>
        <dbReference type="ChEBI" id="CHEBI:58210"/>
    </ligand>
</feature>
<dbReference type="PANTHER" id="PTHR10578">
    <property type="entry name" value="S -2-HYDROXY-ACID OXIDASE-RELATED"/>
    <property type="match status" value="1"/>
</dbReference>
<dbReference type="PANTHER" id="PTHR10578:SF149">
    <property type="entry name" value="2-HYDROXYACID OXIDASE 2"/>
    <property type="match status" value="1"/>
</dbReference>